<evidence type="ECO:0000313" key="7">
    <source>
        <dbReference type="EMBL" id="KAK1768820.1"/>
    </source>
</evidence>
<protein>
    <recommendedName>
        <fullName evidence="1">DNA (cytosine-5-)-methyltransferase</fullName>
        <ecNumber evidence="1">2.1.1.37</ecNumber>
    </recommendedName>
</protein>
<dbReference type="PRINTS" id="PR00105">
    <property type="entry name" value="C5METTRFRASE"/>
</dbReference>
<comment type="caution">
    <text evidence="7">The sequence shown here is derived from an EMBL/GenBank/DDBJ whole genome shotgun (WGS) entry which is preliminary data.</text>
</comment>
<sequence>MPRLALQSGVVVTKDSIVVLKEPLGRFRIQFLKVQVIIKNRLNGRVRVRGWPYTRARNLDGQLMRKLNEVCLVGHIDEEDPRPWLEQAIIDVYESDIEGLRVGGLRTTNAPFPQFRFGDAAYRLKGKRWVEHHEVLVCRYHHYLVYRDVIKKKLEKAHQWVLIHANEDMSDAEYKVRDMAKTNDWRGGNIPGGSFCPLGFDPEVISIDDDDDEDNKVTLDRNGSDATKADGPNMRKPGQKYTVGDLFSGAGGASRGIQQAGFKLVFAVDHWSVAVTTYRANFPEVDCHLMEVDDFTKDSDINYRVDILHLSPPCQVWSPAHTIAGQNDDKNMAALMSCTEVIEQIRPRLFTLEQTFGMLHTRFELYFNGLVGGFTDHGYSVRWGVINFNTWGLCQPRRRLVMVGACPGQALPDFPSATHSQDGAGGLLPFTTSREALAHLRAGDDLHDVADMPRLWNARSWDPDAPLPHTITCSGGQNHHWGGQRDFTAREYASLQGFPVRHRFRGAYLKRQIGNAFPPSMARRLFGHLRDFLEREDRMVGPREAEHE</sequence>
<keyword evidence="2 5" id="KW-0489">Methyltransferase</keyword>
<accession>A0AAJ0C2N2</accession>
<dbReference type="GO" id="GO:0032259">
    <property type="term" value="P:methylation"/>
    <property type="evidence" value="ECO:0007669"/>
    <property type="project" value="UniProtKB-KW"/>
</dbReference>
<dbReference type="Gene3D" id="3.90.120.10">
    <property type="entry name" value="DNA Methylase, subunit A, domain 2"/>
    <property type="match status" value="1"/>
</dbReference>
<name>A0AAJ0C2N2_9PEZI</name>
<keyword evidence="3 5" id="KW-0808">Transferase</keyword>
<reference evidence="7" key="1">
    <citation type="submission" date="2023-06" db="EMBL/GenBank/DDBJ databases">
        <title>Genome-scale phylogeny and comparative genomics of the fungal order Sordariales.</title>
        <authorList>
            <consortium name="Lawrence Berkeley National Laboratory"/>
            <person name="Hensen N."/>
            <person name="Bonometti L."/>
            <person name="Westerberg I."/>
            <person name="Brannstrom I.O."/>
            <person name="Guillou S."/>
            <person name="Cros-Aarteil S."/>
            <person name="Calhoun S."/>
            <person name="Haridas S."/>
            <person name="Kuo A."/>
            <person name="Mondo S."/>
            <person name="Pangilinan J."/>
            <person name="Riley R."/>
            <person name="Labutti K."/>
            <person name="Andreopoulos B."/>
            <person name="Lipzen A."/>
            <person name="Chen C."/>
            <person name="Yanf M."/>
            <person name="Daum C."/>
            <person name="Ng V."/>
            <person name="Clum A."/>
            <person name="Steindorff A."/>
            <person name="Ohm R."/>
            <person name="Martin F."/>
            <person name="Silar P."/>
            <person name="Natvig D."/>
            <person name="Lalanne C."/>
            <person name="Gautier V."/>
            <person name="Ament-Velasquez S.L."/>
            <person name="Kruys A."/>
            <person name="Hutchinson M.I."/>
            <person name="Powell A.J."/>
            <person name="Barry K."/>
            <person name="Miller A.N."/>
            <person name="Grigoriev I.V."/>
            <person name="Debuchy R."/>
            <person name="Gladieux P."/>
            <person name="Thoren M.H."/>
            <person name="Johannesson H."/>
        </authorList>
    </citation>
    <scope>NUCLEOTIDE SEQUENCE</scope>
    <source>
        <strain evidence="7">8032-3</strain>
    </source>
</reference>
<dbReference type="PROSITE" id="PS00095">
    <property type="entry name" value="C5_MTASE_2"/>
    <property type="match status" value="1"/>
</dbReference>
<feature type="active site" evidence="5">
    <location>
        <position position="314"/>
    </location>
</feature>
<proteinExistence type="inferred from homology"/>
<dbReference type="GO" id="GO:0044027">
    <property type="term" value="P:negative regulation of gene expression via chromosomal CpG island methylation"/>
    <property type="evidence" value="ECO:0007669"/>
    <property type="project" value="TreeGrafter"/>
</dbReference>
<evidence type="ECO:0000256" key="4">
    <source>
        <dbReference type="ARBA" id="ARBA00022691"/>
    </source>
</evidence>
<dbReference type="GO" id="GO:0003886">
    <property type="term" value="F:DNA (cytosine-5-)-methyltransferase activity"/>
    <property type="evidence" value="ECO:0007669"/>
    <property type="project" value="UniProtKB-EC"/>
</dbReference>
<dbReference type="EC" id="2.1.1.37" evidence="1"/>
<evidence type="ECO:0000256" key="6">
    <source>
        <dbReference type="SAM" id="MobiDB-lite"/>
    </source>
</evidence>
<dbReference type="AlphaFoldDB" id="A0AAJ0C2N2"/>
<dbReference type="InterPro" id="IPR029063">
    <property type="entry name" value="SAM-dependent_MTases_sf"/>
</dbReference>
<evidence type="ECO:0000313" key="8">
    <source>
        <dbReference type="Proteomes" id="UP001244011"/>
    </source>
</evidence>
<dbReference type="InterPro" id="IPR001525">
    <property type="entry name" value="C5_MeTfrase"/>
</dbReference>
<gene>
    <name evidence="7" type="ORF">QBC33DRAFT_426299</name>
</gene>
<dbReference type="Gene3D" id="3.40.50.150">
    <property type="entry name" value="Vaccinia Virus protein VP39"/>
    <property type="match status" value="1"/>
</dbReference>
<dbReference type="Proteomes" id="UP001244011">
    <property type="component" value="Unassembled WGS sequence"/>
</dbReference>
<comment type="similarity">
    <text evidence="5">Belongs to the class I-like SAM-binding methyltransferase superfamily. C5-methyltransferase family.</text>
</comment>
<dbReference type="GO" id="GO:0005634">
    <property type="term" value="C:nucleus"/>
    <property type="evidence" value="ECO:0007669"/>
    <property type="project" value="TreeGrafter"/>
</dbReference>
<evidence type="ECO:0000256" key="2">
    <source>
        <dbReference type="ARBA" id="ARBA00022603"/>
    </source>
</evidence>
<feature type="region of interest" description="Disordered" evidence="6">
    <location>
        <begin position="208"/>
        <end position="238"/>
    </location>
</feature>
<dbReference type="GO" id="GO:0003677">
    <property type="term" value="F:DNA binding"/>
    <property type="evidence" value="ECO:0007669"/>
    <property type="project" value="TreeGrafter"/>
</dbReference>
<evidence type="ECO:0000256" key="1">
    <source>
        <dbReference type="ARBA" id="ARBA00011975"/>
    </source>
</evidence>
<dbReference type="InterPro" id="IPR050390">
    <property type="entry name" value="C5-Methyltransferase"/>
</dbReference>
<dbReference type="Pfam" id="PF00145">
    <property type="entry name" value="DNA_methylase"/>
    <property type="match status" value="2"/>
</dbReference>
<dbReference type="PROSITE" id="PS51679">
    <property type="entry name" value="SAM_MT_C5"/>
    <property type="match status" value="1"/>
</dbReference>
<feature type="non-terminal residue" evidence="7">
    <location>
        <position position="548"/>
    </location>
</feature>
<dbReference type="SUPFAM" id="SSF53335">
    <property type="entry name" value="S-adenosyl-L-methionine-dependent methyltransferases"/>
    <property type="match status" value="1"/>
</dbReference>
<dbReference type="RefSeq" id="XP_060285033.1">
    <property type="nucleotide sequence ID" value="XM_060424143.1"/>
</dbReference>
<keyword evidence="8" id="KW-1185">Reference proteome</keyword>
<dbReference type="PANTHER" id="PTHR10629">
    <property type="entry name" value="CYTOSINE-SPECIFIC METHYLTRANSFERASE"/>
    <property type="match status" value="1"/>
</dbReference>
<evidence type="ECO:0000256" key="3">
    <source>
        <dbReference type="ARBA" id="ARBA00022679"/>
    </source>
</evidence>
<keyword evidence="4 5" id="KW-0949">S-adenosyl-L-methionine</keyword>
<dbReference type="EMBL" id="MU839004">
    <property type="protein sequence ID" value="KAK1768820.1"/>
    <property type="molecule type" value="Genomic_DNA"/>
</dbReference>
<organism evidence="7 8">
    <name type="scientific">Phialemonium atrogriseum</name>
    <dbReference type="NCBI Taxonomy" id="1093897"/>
    <lineage>
        <taxon>Eukaryota</taxon>
        <taxon>Fungi</taxon>
        <taxon>Dikarya</taxon>
        <taxon>Ascomycota</taxon>
        <taxon>Pezizomycotina</taxon>
        <taxon>Sordariomycetes</taxon>
        <taxon>Sordariomycetidae</taxon>
        <taxon>Cephalothecales</taxon>
        <taxon>Cephalothecaceae</taxon>
        <taxon>Phialemonium</taxon>
    </lineage>
</organism>
<evidence type="ECO:0000256" key="5">
    <source>
        <dbReference type="PROSITE-ProRule" id="PRU01016"/>
    </source>
</evidence>
<dbReference type="GeneID" id="85307330"/>
<dbReference type="PANTHER" id="PTHR10629:SF52">
    <property type="entry name" value="DNA (CYTOSINE-5)-METHYLTRANSFERASE 1"/>
    <property type="match status" value="1"/>
</dbReference>
<dbReference type="InterPro" id="IPR031303">
    <property type="entry name" value="C5_meth_CS"/>
</dbReference>